<reference evidence="3" key="1">
    <citation type="submission" date="2016-04" db="EMBL/GenBank/DDBJ databases">
        <title>Draft genome sequence of Paludibacter jiangxiensis strain NM7.</title>
        <authorList>
            <person name="Qiu Y."/>
            <person name="Matsuura N."/>
            <person name="Ohashi A."/>
            <person name="Tourlousse M.D."/>
            <person name="Sekiguchi Y."/>
        </authorList>
    </citation>
    <scope>NUCLEOTIDE SEQUENCE [LARGE SCALE GENOMIC DNA]</scope>
    <source>
        <strain evidence="3">NM7</strain>
    </source>
</reference>
<dbReference type="SUPFAM" id="SSF48452">
    <property type="entry name" value="TPR-like"/>
    <property type="match status" value="2"/>
</dbReference>
<accession>A0A170YCK3</accession>
<keyword evidence="3" id="KW-1185">Reference proteome</keyword>
<organism evidence="2 3">
    <name type="scientific">Paludibacter jiangxiensis</name>
    <dbReference type="NCBI Taxonomy" id="681398"/>
    <lineage>
        <taxon>Bacteria</taxon>
        <taxon>Pseudomonadati</taxon>
        <taxon>Bacteroidota</taxon>
        <taxon>Bacteroidia</taxon>
        <taxon>Bacteroidales</taxon>
        <taxon>Paludibacteraceae</taxon>
        <taxon>Paludibacter</taxon>
    </lineage>
</organism>
<proteinExistence type="predicted"/>
<dbReference type="EMBL" id="BDCR01000001">
    <property type="protein sequence ID" value="GAT61700.1"/>
    <property type="molecule type" value="Genomic_DNA"/>
</dbReference>
<dbReference type="STRING" id="681398.PJIAN_1283"/>
<dbReference type="Pfam" id="PF13181">
    <property type="entry name" value="TPR_8"/>
    <property type="match status" value="1"/>
</dbReference>
<name>A0A170YCK3_9BACT</name>
<dbReference type="Proteomes" id="UP000076586">
    <property type="component" value="Unassembled WGS sequence"/>
</dbReference>
<dbReference type="InterPro" id="IPR011990">
    <property type="entry name" value="TPR-like_helical_dom_sf"/>
</dbReference>
<gene>
    <name evidence="2" type="ORF">PJIAN_1283</name>
</gene>
<protein>
    <submittedName>
        <fullName evidence="2">Tetratricopeptide repeat-containing protein</fullName>
    </submittedName>
</protein>
<keyword evidence="1" id="KW-0175">Coiled coil</keyword>
<comment type="caution">
    <text evidence="2">The sequence shown here is derived from an EMBL/GenBank/DDBJ whole genome shotgun (WGS) entry which is preliminary data.</text>
</comment>
<dbReference type="PROSITE" id="PS51257">
    <property type="entry name" value="PROKAR_LIPOPROTEIN"/>
    <property type="match status" value="1"/>
</dbReference>
<evidence type="ECO:0000256" key="1">
    <source>
        <dbReference type="SAM" id="Coils"/>
    </source>
</evidence>
<evidence type="ECO:0000313" key="3">
    <source>
        <dbReference type="Proteomes" id="UP000076586"/>
    </source>
</evidence>
<sequence>MKQRLRNIFIYTSAVFMFFGCTTSKNTWLTRNMNAFTTRYNIYFNGYQSYKEGIDAINRAQRDNYSQLLSMYPISQHSNADAAKSKMDVTIEKCRKAIKQRSIKVKPKKNFSKKKDPAYIAFMSKEEYNPMVVRSWLLLAQAEFHKADFLGAMGTYAYIIKHFGIDADVADEAQIGRARCFSEMGWSYEAEDALNKVSTKNSLNKRINGIYAAASADLLLKEKRYADAIPFLKTAAENESNRFLSARFNFILGQLSSRFNDKTTAYAAFTAAIKSSTSYDMELAARLQRAQVAGEKTDKVLAELRKMAKSPRNKEYADQIYVVMGNIYLNDNKKDKAIENYLTAINSKNPDNPDKMTANIKLGDLYYNDKAYLKAQPCYASAAKQIKVDNEDFERVTKRAEVLNELAGYNSTVHVQDSLQHLAKLPEKERLDAINNVISNIRKAEQDAQKAQLAAQQQQQLLMQQAQNNGFSDIGTFGQPNAAASAGAASNSNSWYFYNRMTVQSGITQFQQLWGNRKLEDDWRRTDKSNITNDLQSIVQTSLAGNQDKDNAKKEEDKYKPEFYLAQLPKTPADIAKSNSMISKALFNMGQLYERKLEDEPMAIATYEELHRRFGADSTWIDAYYSLYALNKKAGKTTESEQYKAIITNSFPTSKYALMLAHPEYTQQQQQILQQQETLYESTFEAYTRNDFQTVMNNYKQANATYPFAELMPKFSLLNALSIGKSVDQQGMRIAMEELVKKYPQSDVVSTAKDMLALLGQGKVVTKGSSYGNLISKQQEELAKQENQPAPKFTSTLNNRHLLLLPVTSDSVDVNRLLYKVASYNFNYFVLKDFDLDVRSLGNNLRLIVIADFPSFGDAHFYQRSLAEEASLQKVLTAAGVHPVVISEENLKALQVGQNFDDYLNFYQNTLIPAQAAEEKANK</sequence>
<evidence type="ECO:0000313" key="2">
    <source>
        <dbReference type="EMBL" id="GAT61700.1"/>
    </source>
</evidence>
<dbReference type="InterPro" id="IPR019734">
    <property type="entry name" value="TPR_rpt"/>
</dbReference>
<dbReference type="Gene3D" id="1.25.40.10">
    <property type="entry name" value="Tetratricopeptide repeat domain"/>
    <property type="match status" value="3"/>
</dbReference>
<dbReference type="AlphaFoldDB" id="A0A170YCK3"/>
<reference evidence="3" key="2">
    <citation type="journal article" date="2017" name="Genome Announc.">
        <title>Draft genome sequence of Paludibacter jiangxiensis NM7(T), a propionate-producing fermentative bacterium.</title>
        <authorList>
            <person name="Qiu Y.-L."/>
            <person name="Tourlousse D.M."/>
            <person name="Matsuura N."/>
            <person name="Ohashi A."/>
            <person name="Sekiguchi Y."/>
        </authorList>
    </citation>
    <scope>NUCLEOTIDE SEQUENCE [LARGE SCALE GENOMIC DNA]</scope>
    <source>
        <strain evidence="3">NM7</strain>
    </source>
</reference>
<dbReference type="RefSeq" id="WP_068701306.1">
    <property type="nucleotide sequence ID" value="NZ_BDCR01000001.1"/>
</dbReference>
<feature type="coiled-coil region" evidence="1">
    <location>
        <begin position="434"/>
        <end position="461"/>
    </location>
</feature>
<dbReference type="OrthoDB" id="1522549at2"/>